<comment type="caution">
    <text evidence="4">The sequence shown here is derived from an EMBL/GenBank/DDBJ whole genome shotgun (WGS) entry which is preliminary data.</text>
</comment>
<keyword evidence="5" id="KW-1185">Reference proteome</keyword>
<name>A0A200R1H8_MACCD</name>
<sequence length="356" mass="39987">MLLLVAHMHLGVGFFGDALLAVNKIVWPLNRMLSSSEEELGEHSANSAQNAREDSEYVSLVISNGPRMAEVDYGPLQAETRVRSRIWWMKALLCSILLIILVIISLKWGVPFLLEKVLLPIMQWEATAFGRPVLALVLVASLAFFPVLLIPSGPSMWLAGMIFGYGLGFVIIMIGTTIGMILPYLIGLLFRDRIHQWLKRWPQNAALIRLAGEGSWFHQFRVVAIFRVSPFPYTIFNYAIVVTNMRFWPYICGSIAGMVPEAFIYIYSGRLIRTFADVKYGNHHLTTVEIVYNIISFIIAVMTVVGFTVFAKRALNELKREESSGQVSTAGDHGTFEMEKLPLERPKQLGTSSFSP</sequence>
<proteinExistence type="predicted"/>
<evidence type="ECO:0000313" key="4">
    <source>
        <dbReference type="EMBL" id="OVA16579.1"/>
    </source>
</evidence>
<feature type="transmembrane region" description="Helical" evidence="2">
    <location>
        <begin position="87"/>
        <end position="108"/>
    </location>
</feature>
<feature type="transmembrane region" description="Helical" evidence="2">
    <location>
        <begin position="247"/>
        <end position="267"/>
    </location>
</feature>
<dbReference type="EMBL" id="MVGT01000481">
    <property type="protein sequence ID" value="OVA16579.1"/>
    <property type="molecule type" value="Genomic_DNA"/>
</dbReference>
<feature type="transmembrane region" description="Helical" evidence="2">
    <location>
        <begin position="290"/>
        <end position="311"/>
    </location>
</feature>
<feature type="compositionally biased region" description="Basic and acidic residues" evidence="1">
    <location>
        <begin position="334"/>
        <end position="347"/>
    </location>
</feature>
<dbReference type="AlphaFoldDB" id="A0A200R1H8"/>
<dbReference type="Pfam" id="PF09335">
    <property type="entry name" value="VTT_dom"/>
    <property type="match status" value="1"/>
</dbReference>
<protein>
    <submittedName>
        <fullName evidence="4">SNARE associated Golgi protein</fullName>
    </submittedName>
</protein>
<keyword evidence="2" id="KW-0812">Transmembrane</keyword>
<dbReference type="Proteomes" id="UP000195402">
    <property type="component" value="Unassembled WGS sequence"/>
</dbReference>
<accession>A0A200R1H8</accession>
<organism evidence="4 5">
    <name type="scientific">Macleaya cordata</name>
    <name type="common">Five-seeded plume-poppy</name>
    <name type="synonym">Bocconia cordata</name>
    <dbReference type="NCBI Taxonomy" id="56857"/>
    <lineage>
        <taxon>Eukaryota</taxon>
        <taxon>Viridiplantae</taxon>
        <taxon>Streptophyta</taxon>
        <taxon>Embryophyta</taxon>
        <taxon>Tracheophyta</taxon>
        <taxon>Spermatophyta</taxon>
        <taxon>Magnoliopsida</taxon>
        <taxon>Ranunculales</taxon>
        <taxon>Papaveraceae</taxon>
        <taxon>Papaveroideae</taxon>
        <taxon>Macleaya</taxon>
    </lineage>
</organism>
<keyword evidence="2" id="KW-0472">Membrane</keyword>
<evidence type="ECO:0000313" key="5">
    <source>
        <dbReference type="Proteomes" id="UP000195402"/>
    </source>
</evidence>
<evidence type="ECO:0000256" key="1">
    <source>
        <dbReference type="SAM" id="MobiDB-lite"/>
    </source>
</evidence>
<dbReference type="OrthoDB" id="202840at2759"/>
<gene>
    <name evidence="4" type="ORF">BVC80_1543g9</name>
</gene>
<reference evidence="4 5" key="1">
    <citation type="journal article" date="2017" name="Mol. Plant">
        <title>The Genome of Medicinal Plant Macleaya cordata Provides New Insights into Benzylisoquinoline Alkaloids Metabolism.</title>
        <authorList>
            <person name="Liu X."/>
            <person name="Liu Y."/>
            <person name="Huang P."/>
            <person name="Ma Y."/>
            <person name="Qing Z."/>
            <person name="Tang Q."/>
            <person name="Cao H."/>
            <person name="Cheng P."/>
            <person name="Zheng Y."/>
            <person name="Yuan Z."/>
            <person name="Zhou Y."/>
            <person name="Liu J."/>
            <person name="Tang Z."/>
            <person name="Zhuo Y."/>
            <person name="Zhang Y."/>
            <person name="Yu L."/>
            <person name="Huang J."/>
            <person name="Yang P."/>
            <person name="Peng Q."/>
            <person name="Zhang J."/>
            <person name="Jiang W."/>
            <person name="Zhang Z."/>
            <person name="Lin K."/>
            <person name="Ro D.K."/>
            <person name="Chen X."/>
            <person name="Xiong X."/>
            <person name="Shang Y."/>
            <person name="Huang S."/>
            <person name="Zeng J."/>
        </authorList>
    </citation>
    <scope>NUCLEOTIDE SEQUENCE [LARGE SCALE GENOMIC DNA]</scope>
    <source>
        <strain evidence="5">cv. BLH2017</strain>
        <tissue evidence="4">Root</tissue>
    </source>
</reference>
<evidence type="ECO:0000256" key="2">
    <source>
        <dbReference type="SAM" id="Phobius"/>
    </source>
</evidence>
<keyword evidence="2" id="KW-1133">Transmembrane helix</keyword>
<dbReference type="InParanoid" id="A0A200R1H8"/>
<evidence type="ECO:0000259" key="3">
    <source>
        <dbReference type="Pfam" id="PF09335"/>
    </source>
</evidence>
<dbReference type="PANTHER" id="PTHR46431">
    <property type="entry name" value="EXPRESSED PROTEIN"/>
    <property type="match status" value="1"/>
</dbReference>
<feature type="transmembrane region" description="Helical" evidence="2">
    <location>
        <begin position="6"/>
        <end position="26"/>
    </location>
</feature>
<feature type="transmembrane region" description="Helical" evidence="2">
    <location>
        <begin position="162"/>
        <end position="186"/>
    </location>
</feature>
<dbReference type="PANTHER" id="PTHR46431:SF5">
    <property type="entry name" value="EXPRESSED PROTEIN"/>
    <property type="match status" value="1"/>
</dbReference>
<dbReference type="STRING" id="56857.A0A200R1H8"/>
<dbReference type="OMA" id="VIVKWGV"/>
<dbReference type="InterPro" id="IPR032816">
    <property type="entry name" value="VTT_dom"/>
</dbReference>
<feature type="transmembrane region" description="Helical" evidence="2">
    <location>
        <begin position="128"/>
        <end position="150"/>
    </location>
</feature>
<feature type="domain" description="VTT" evidence="3">
    <location>
        <begin position="150"/>
        <end position="270"/>
    </location>
</feature>
<dbReference type="FunCoup" id="A0A200R1H8">
    <property type="interactions" value="241"/>
</dbReference>
<feature type="region of interest" description="Disordered" evidence="1">
    <location>
        <begin position="325"/>
        <end position="356"/>
    </location>
</feature>
<feature type="transmembrane region" description="Helical" evidence="2">
    <location>
        <begin position="220"/>
        <end position="240"/>
    </location>
</feature>